<gene>
    <name evidence="2" type="ORF">FHX64_002648</name>
</gene>
<keyword evidence="3" id="KW-1185">Reference proteome</keyword>
<dbReference type="InterPro" id="IPR002509">
    <property type="entry name" value="NODB_dom"/>
</dbReference>
<dbReference type="CDD" id="cd10941">
    <property type="entry name" value="CE4_PuuE_HpPgdA_like_2"/>
    <property type="match status" value="1"/>
</dbReference>
<accession>A0A7W5H350</accession>
<dbReference type="PROSITE" id="PS51677">
    <property type="entry name" value="NODB"/>
    <property type="match status" value="1"/>
</dbReference>
<dbReference type="PANTHER" id="PTHR47561">
    <property type="entry name" value="POLYSACCHARIDE DEACETYLASE FAMILY PROTEIN (AFU_ORTHOLOGUE AFUA_6G05030)"/>
    <property type="match status" value="1"/>
</dbReference>
<dbReference type="Pfam" id="PF01522">
    <property type="entry name" value="Polysacc_deac_1"/>
    <property type="match status" value="1"/>
</dbReference>
<reference evidence="2 3" key="1">
    <citation type="submission" date="2020-08" db="EMBL/GenBank/DDBJ databases">
        <title>Genomic Encyclopedia of Type Strains, Phase IV (KMG-IV): sequencing the most valuable type-strain genomes for metagenomic binning, comparative biology and taxonomic classification.</title>
        <authorList>
            <person name="Goeker M."/>
        </authorList>
    </citation>
    <scope>NUCLEOTIDE SEQUENCE [LARGE SCALE GENOMIC DNA]</scope>
    <source>
        <strain evidence="2 3">DSM 27471</strain>
    </source>
</reference>
<dbReference type="Gene3D" id="3.20.20.370">
    <property type="entry name" value="Glycoside hydrolase/deacetylase"/>
    <property type="match status" value="1"/>
</dbReference>
<dbReference type="PANTHER" id="PTHR47561:SF1">
    <property type="entry name" value="POLYSACCHARIDE DEACETYLASE FAMILY PROTEIN (AFU_ORTHOLOGUE AFUA_6G05030)"/>
    <property type="match status" value="1"/>
</dbReference>
<evidence type="ECO:0000313" key="3">
    <source>
        <dbReference type="Proteomes" id="UP000544222"/>
    </source>
</evidence>
<name>A0A7W5H350_9PORP</name>
<dbReference type="GO" id="GO:0016810">
    <property type="term" value="F:hydrolase activity, acting on carbon-nitrogen (but not peptide) bonds"/>
    <property type="evidence" value="ECO:0007669"/>
    <property type="project" value="InterPro"/>
</dbReference>
<feature type="domain" description="NodB homology" evidence="1">
    <location>
        <begin position="20"/>
        <end position="99"/>
    </location>
</feature>
<dbReference type="AlphaFoldDB" id="A0A7W5H350"/>
<evidence type="ECO:0000313" key="2">
    <source>
        <dbReference type="EMBL" id="MBB3188450.1"/>
    </source>
</evidence>
<dbReference type="EMBL" id="JACHYB010000002">
    <property type="protein sequence ID" value="MBB3188450.1"/>
    <property type="molecule type" value="Genomic_DNA"/>
</dbReference>
<dbReference type="SUPFAM" id="SSF88713">
    <property type="entry name" value="Glycoside hydrolase/deacetylase"/>
    <property type="match status" value="1"/>
</dbReference>
<organism evidence="2 3">
    <name type="scientific">Microbacter margulisiae</name>
    <dbReference type="NCBI Taxonomy" id="1350067"/>
    <lineage>
        <taxon>Bacteria</taxon>
        <taxon>Pseudomonadati</taxon>
        <taxon>Bacteroidota</taxon>
        <taxon>Bacteroidia</taxon>
        <taxon>Bacteroidales</taxon>
        <taxon>Porphyromonadaceae</taxon>
        <taxon>Microbacter</taxon>
    </lineage>
</organism>
<evidence type="ECO:0000259" key="1">
    <source>
        <dbReference type="PROSITE" id="PS51677"/>
    </source>
</evidence>
<dbReference type="InterPro" id="IPR045235">
    <property type="entry name" value="PuuE_HpPgdA-like"/>
</dbReference>
<dbReference type="InterPro" id="IPR011330">
    <property type="entry name" value="Glyco_hydro/deAcase_b/a-brl"/>
</dbReference>
<protein>
    <submittedName>
        <fullName evidence="2">Peptidoglycan/xylan/chitin deacetylase (PgdA/CDA1 family)</fullName>
    </submittedName>
</protein>
<comment type="caution">
    <text evidence="2">The sequence shown here is derived from an EMBL/GenBank/DDBJ whole genome shotgun (WGS) entry which is preliminary data.</text>
</comment>
<proteinExistence type="predicted"/>
<dbReference type="Proteomes" id="UP000544222">
    <property type="component" value="Unassembled WGS sequence"/>
</dbReference>
<sequence length="261" mass="30220">MHLLLSFDIEEFDTPNEYGKSLSFEEQMIPSIQGTKQILALLTQKQIKATFFCTVRFAQYAPDLINEMVNAGHEVASHGISHSTFTLTDLADSKQALELITQHPVYGFRMARMMKIAPNEIEKAGYHYDSSLNPTFLPGRYNHYFQPRTIFRNENLWQIPASVTPYLRIPLFWLSLHNMPVKLYIKLLTKTLQHDGYAVIYFHPWEFVDLHQAKFGLPHYICTHSGDPFTSRLATVIDQAKTQNCVFMTFTEYIAKHQPIQ</sequence>
<dbReference type="GO" id="GO:0005975">
    <property type="term" value="P:carbohydrate metabolic process"/>
    <property type="evidence" value="ECO:0007669"/>
    <property type="project" value="InterPro"/>
</dbReference>
<dbReference type="RefSeq" id="WP_183414190.1">
    <property type="nucleotide sequence ID" value="NZ_JACHYB010000002.1"/>
</dbReference>